<sequence>MPVAQPLPPMAHRGTLQPGQKVQVGKYEVVVERFLAEGGYAHVYLVNTPSPIMGETRHVLKRIACASDDILREVGMEVQVMKLLRGHPNIVNLHSATSEPQPDGSSVVYILMEFCAGGGIIDYMNRRLRERLTEKEILQIFVDVCEGVASMHALKPPLLHRDLKIENILQSSPTLYKLCDFGSAAAVTPPPSNIAQLRLLEADLNKHTTLQYRAPEMVDVYQRRPIDTKSDVWALGVLLYKLCYYTTPFEAHGPVAIMTASYKIPSYPVYSAELNGLIGKMLQERGSNRPSVFELLDEVHRMRGTRSKFHYVRPYPSLGCGWLC</sequence>
<organism evidence="10 11">
    <name type="scientific">Calocera cornea HHB12733</name>
    <dbReference type="NCBI Taxonomy" id="1353952"/>
    <lineage>
        <taxon>Eukaryota</taxon>
        <taxon>Fungi</taxon>
        <taxon>Dikarya</taxon>
        <taxon>Basidiomycota</taxon>
        <taxon>Agaricomycotina</taxon>
        <taxon>Dacrymycetes</taxon>
        <taxon>Dacrymycetales</taxon>
        <taxon>Dacrymycetaceae</taxon>
        <taxon>Calocera</taxon>
    </lineage>
</organism>
<dbReference type="STRING" id="1353952.A0A165K316"/>
<dbReference type="Proteomes" id="UP000076842">
    <property type="component" value="Unassembled WGS sequence"/>
</dbReference>
<comment type="catalytic activity">
    <reaction evidence="7">
        <text>L-threonyl-[protein] + ATP = O-phospho-L-threonyl-[protein] + ADP + H(+)</text>
        <dbReference type="Rhea" id="RHEA:46608"/>
        <dbReference type="Rhea" id="RHEA-COMP:11060"/>
        <dbReference type="Rhea" id="RHEA-COMP:11605"/>
        <dbReference type="ChEBI" id="CHEBI:15378"/>
        <dbReference type="ChEBI" id="CHEBI:30013"/>
        <dbReference type="ChEBI" id="CHEBI:30616"/>
        <dbReference type="ChEBI" id="CHEBI:61977"/>
        <dbReference type="ChEBI" id="CHEBI:456216"/>
        <dbReference type="EC" id="2.7.11.1"/>
    </reaction>
</comment>
<dbReference type="GO" id="GO:0007015">
    <property type="term" value="P:actin filament organization"/>
    <property type="evidence" value="ECO:0007669"/>
    <property type="project" value="TreeGrafter"/>
</dbReference>
<comment type="catalytic activity">
    <reaction evidence="8">
        <text>L-seryl-[protein] + ATP = O-phospho-L-seryl-[protein] + ADP + H(+)</text>
        <dbReference type="Rhea" id="RHEA:17989"/>
        <dbReference type="Rhea" id="RHEA-COMP:9863"/>
        <dbReference type="Rhea" id="RHEA-COMP:11604"/>
        <dbReference type="ChEBI" id="CHEBI:15378"/>
        <dbReference type="ChEBI" id="CHEBI:29999"/>
        <dbReference type="ChEBI" id="CHEBI:30616"/>
        <dbReference type="ChEBI" id="CHEBI:83421"/>
        <dbReference type="ChEBI" id="CHEBI:456216"/>
        <dbReference type="EC" id="2.7.11.1"/>
    </reaction>
</comment>
<evidence type="ECO:0000256" key="4">
    <source>
        <dbReference type="ARBA" id="ARBA00022741"/>
    </source>
</evidence>
<keyword evidence="2" id="KW-0723">Serine/threonine-protein kinase</keyword>
<dbReference type="PANTHER" id="PTHR22967:SF57">
    <property type="entry name" value="AUXILIN, ISOFORM A-RELATED"/>
    <property type="match status" value="1"/>
</dbReference>
<dbReference type="SMART" id="SM00220">
    <property type="entry name" value="S_TKc"/>
    <property type="match status" value="1"/>
</dbReference>
<keyword evidence="11" id="KW-1185">Reference proteome</keyword>
<evidence type="ECO:0000256" key="1">
    <source>
        <dbReference type="ARBA" id="ARBA00012513"/>
    </source>
</evidence>
<gene>
    <name evidence="10" type="ORF">CALCODRAFT_425901</name>
</gene>
<accession>A0A165K316</accession>
<dbReference type="GO" id="GO:0004674">
    <property type="term" value="F:protein serine/threonine kinase activity"/>
    <property type="evidence" value="ECO:0007669"/>
    <property type="project" value="UniProtKB-KW"/>
</dbReference>
<dbReference type="GO" id="GO:0005524">
    <property type="term" value="F:ATP binding"/>
    <property type="evidence" value="ECO:0007669"/>
    <property type="project" value="UniProtKB-KW"/>
</dbReference>
<dbReference type="PROSITE" id="PS50011">
    <property type="entry name" value="PROTEIN_KINASE_DOM"/>
    <property type="match status" value="1"/>
</dbReference>
<dbReference type="InterPro" id="IPR000719">
    <property type="entry name" value="Prot_kinase_dom"/>
</dbReference>
<protein>
    <recommendedName>
        <fullName evidence="1">non-specific serine/threonine protein kinase</fullName>
        <ecNumber evidence="1">2.7.11.1</ecNumber>
    </recommendedName>
</protein>
<dbReference type="InterPro" id="IPR011009">
    <property type="entry name" value="Kinase-like_dom_sf"/>
</dbReference>
<dbReference type="AlphaFoldDB" id="A0A165K316"/>
<feature type="domain" description="Protein kinase" evidence="9">
    <location>
        <begin position="29"/>
        <end position="303"/>
    </location>
</feature>
<dbReference type="GO" id="GO:0005737">
    <property type="term" value="C:cytoplasm"/>
    <property type="evidence" value="ECO:0007669"/>
    <property type="project" value="TreeGrafter"/>
</dbReference>
<evidence type="ECO:0000256" key="7">
    <source>
        <dbReference type="ARBA" id="ARBA00047899"/>
    </source>
</evidence>
<dbReference type="EC" id="2.7.11.1" evidence="1"/>
<keyword evidence="6" id="KW-0067">ATP-binding</keyword>
<dbReference type="SUPFAM" id="SSF56112">
    <property type="entry name" value="Protein kinase-like (PK-like)"/>
    <property type="match status" value="1"/>
</dbReference>
<keyword evidence="4" id="KW-0547">Nucleotide-binding</keyword>
<dbReference type="PANTHER" id="PTHR22967">
    <property type="entry name" value="SERINE/THREONINE PROTEIN KINASE"/>
    <property type="match status" value="1"/>
</dbReference>
<evidence type="ECO:0000313" key="11">
    <source>
        <dbReference type="Proteomes" id="UP000076842"/>
    </source>
</evidence>
<dbReference type="Gene3D" id="1.10.510.10">
    <property type="entry name" value="Transferase(Phosphotransferase) domain 1"/>
    <property type="match status" value="1"/>
</dbReference>
<evidence type="ECO:0000256" key="6">
    <source>
        <dbReference type="ARBA" id="ARBA00022840"/>
    </source>
</evidence>
<evidence type="ECO:0000256" key="3">
    <source>
        <dbReference type="ARBA" id="ARBA00022679"/>
    </source>
</evidence>
<evidence type="ECO:0000313" key="10">
    <source>
        <dbReference type="EMBL" id="KZT62603.1"/>
    </source>
</evidence>
<keyword evidence="3" id="KW-0808">Transferase</keyword>
<proteinExistence type="predicted"/>
<reference evidence="10 11" key="1">
    <citation type="journal article" date="2016" name="Mol. Biol. Evol.">
        <title>Comparative Genomics of Early-Diverging Mushroom-Forming Fungi Provides Insights into the Origins of Lignocellulose Decay Capabilities.</title>
        <authorList>
            <person name="Nagy L.G."/>
            <person name="Riley R."/>
            <person name="Tritt A."/>
            <person name="Adam C."/>
            <person name="Daum C."/>
            <person name="Floudas D."/>
            <person name="Sun H."/>
            <person name="Yadav J.S."/>
            <person name="Pangilinan J."/>
            <person name="Larsson K.H."/>
            <person name="Matsuura K."/>
            <person name="Barry K."/>
            <person name="Labutti K."/>
            <person name="Kuo R."/>
            <person name="Ohm R.A."/>
            <person name="Bhattacharya S.S."/>
            <person name="Shirouzu T."/>
            <person name="Yoshinaga Y."/>
            <person name="Martin F.M."/>
            <person name="Grigoriev I.V."/>
            <person name="Hibbett D.S."/>
        </authorList>
    </citation>
    <scope>NUCLEOTIDE SEQUENCE [LARGE SCALE GENOMIC DNA]</scope>
    <source>
        <strain evidence="10 11">HHB12733</strain>
    </source>
</reference>
<keyword evidence="5 10" id="KW-0418">Kinase</keyword>
<name>A0A165K316_9BASI</name>
<evidence type="ECO:0000256" key="5">
    <source>
        <dbReference type="ARBA" id="ARBA00022777"/>
    </source>
</evidence>
<dbReference type="EMBL" id="KV423915">
    <property type="protein sequence ID" value="KZT62603.1"/>
    <property type="molecule type" value="Genomic_DNA"/>
</dbReference>
<evidence type="ECO:0000256" key="8">
    <source>
        <dbReference type="ARBA" id="ARBA00048679"/>
    </source>
</evidence>
<dbReference type="OrthoDB" id="2018507at2759"/>
<evidence type="ECO:0000259" key="9">
    <source>
        <dbReference type="PROSITE" id="PS50011"/>
    </source>
</evidence>
<dbReference type="InParanoid" id="A0A165K316"/>
<dbReference type="Pfam" id="PF00069">
    <property type="entry name" value="Pkinase"/>
    <property type="match status" value="1"/>
</dbReference>
<dbReference type="GO" id="GO:0000147">
    <property type="term" value="P:actin cortical patch assembly"/>
    <property type="evidence" value="ECO:0007669"/>
    <property type="project" value="TreeGrafter"/>
</dbReference>
<evidence type="ECO:0000256" key="2">
    <source>
        <dbReference type="ARBA" id="ARBA00022527"/>
    </source>
</evidence>